<evidence type="ECO:0000256" key="5">
    <source>
        <dbReference type="ARBA" id="ARBA00022792"/>
    </source>
</evidence>
<dbReference type="GO" id="GO:0006122">
    <property type="term" value="P:mitochondrial electron transport, ubiquinol to cytochrome c"/>
    <property type="evidence" value="ECO:0007669"/>
    <property type="project" value="InterPro"/>
</dbReference>
<evidence type="ECO:0000256" key="10">
    <source>
        <dbReference type="PIRSR" id="PIRSR000019-1"/>
    </source>
</evidence>
<dbReference type="InterPro" id="IPR036811">
    <property type="entry name" value="Ubol_cytC_Rdtase_hinge_dom_sf"/>
</dbReference>
<dbReference type="PANTHER" id="PTHR15336">
    <property type="entry name" value="UBIQUINOL-CYTOCHROME C REDUCTASE COMPLEX 7.8 KDA PROTEIN"/>
    <property type="match status" value="1"/>
</dbReference>
<comment type="subcellular location">
    <subcellularLocation>
        <location evidence="1">Mitochondrion inner membrane</location>
        <topology evidence="1">Peripheral membrane protein</topology>
        <orientation evidence="1">Intermembrane side</orientation>
    </subcellularLocation>
</comment>
<evidence type="ECO:0000256" key="9">
    <source>
        <dbReference type="PIRNR" id="PIRNR000019"/>
    </source>
</evidence>
<accession>A0A0N5BNN3</accession>
<keyword evidence="3 9" id="KW-0813">Transport</keyword>
<dbReference type="SUPFAM" id="SSF81531">
    <property type="entry name" value="Non-heme 11 kDa protein of cytochrome bc1 complex (Ubiquinol-cytochrome c reductase)"/>
    <property type="match status" value="1"/>
</dbReference>
<dbReference type="InterPro" id="IPR003422">
    <property type="entry name" value="Cyt_b-c1_6"/>
</dbReference>
<evidence type="ECO:0000256" key="7">
    <source>
        <dbReference type="ARBA" id="ARBA00023128"/>
    </source>
</evidence>
<keyword evidence="7 9" id="KW-0496">Mitochondrion</keyword>
<feature type="disulfide bond" evidence="10">
    <location>
        <begin position="32"/>
        <end position="46"/>
    </location>
</feature>
<dbReference type="PANTHER" id="PTHR15336:SF0">
    <property type="entry name" value="CYTOCHROME B-C1 COMPLEX SUBUNIT 6, MITOCHONDRIAL"/>
    <property type="match status" value="1"/>
</dbReference>
<evidence type="ECO:0000256" key="4">
    <source>
        <dbReference type="ARBA" id="ARBA00022660"/>
    </source>
</evidence>
<evidence type="ECO:0000256" key="8">
    <source>
        <dbReference type="ARBA" id="ARBA00023136"/>
    </source>
</evidence>
<evidence type="ECO:0000256" key="1">
    <source>
        <dbReference type="ARBA" id="ARBA00004137"/>
    </source>
</evidence>
<comment type="similarity">
    <text evidence="2 9">Belongs to the UQCRH/QCR6 family.</text>
</comment>
<feature type="disulfide bond" evidence="10">
    <location>
        <begin position="18"/>
        <end position="60"/>
    </location>
</feature>
<dbReference type="InterPro" id="IPR023184">
    <property type="entry name" value="Ubol_cytC_Rdtase_hinge_dom"/>
</dbReference>
<reference evidence="13" key="1">
    <citation type="submission" date="2017-02" db="UniProtKB">
        <authorList>
            <consortium name="WormBaseParasite"/>
        </authorList>
    </citation>
    <scope>IDENTIFICATION</scope>
</reference>
<dbReference type="GO" id="GO:0005743">
    <property type="term" value="C:mitochondrial inner membrane"/>
    <property type="evidence" value="ECO:0007669"/>
    <property type="project" value="UniProtKB-SubCell"/>
</dbReference>
<keyword evidence="4 9" id="KW-0679">Respiratory chain</keyword>
<evidence type="ECO:0000256" key="2">
    <source>
        <dbReference type="ARBA" id="ARBA00006498"/>
    </source>
</evidence>
<evidence type="ECO:0000259" key="11">
    <source>
        <dbReference type="Pfam" id="PF02320"/>
    </source>
</evidence>
<evidence type="ECO:0000256" key="3">
    <source>
        <dbReference type="ARBA" id="ARBA00022448"/>
    </source>
</evidence>
<dbReference type="AlphaFoldDB" id="A0A0N5BNN3"/>
<organism evidence="12 13">
    <name type="scientific">Strongyloides papillosus</name>
    <name type="common">Intestinal threadworm</name>
    <dbReference type="NCBI Taxonomy" id="174720"/>
    <lineage>
        <taxon>Eukaryota</taxon>
        <taxon>Metazoa</taxon>
        <taxon>Ecdysozoa</taxon>
        <taxon>Nematoda</taxon>
        <taxon>Chromadorea</taxon>
        <taxon>Rhabditida</taxon>
        <taxon>Tylenchina</taxon>
        <taxon>Panagrolaimomorpha</taxon>
        <taxon>Strongyloidoidea</taxon>
        <taxon>Strongyloididae</taxon>
        <taxon>Strongyloides</taxon>
    </lineage>
</organism>
<dbReference type="Pfam" id="PF02320">
    <property type="entry name" value="UCR_hinge"/>
    <property type="match status" value="1"/>
</dbReference>
<evidence type="ECO:0000313" key="12">
    <source>
        <dbReference type="Proteomes" id="UP000046392"/>
    </source>
</evidence>
<dbReference type="PIRSF" id="PIRSF000019">
    <property type="entry name" value="Bc1_11K"/>
    <property type="match status" value="1"/>
</dbReference>
<keyword evidence="8 9" id="KW-0472">Membrane</keyword>
<proteinExistence type="inferred from homology"/>
<evidence type="ECO:0000256" key="6">
    <source>
        <dbReference type="ARBA" id="ARBA00022982"/>
    </source>
</evidence>
<feature type="domain" description="Ubiquinol-cytochrome C reductase hinge" evidence="11">
    <location>
        <begin position="9"/>
        <end position="70"/>
    </location>
</feature>
<keyword evidence="10" id="KW-1015">Disulfide bond</keyword>
<name>A0A0N5BNN3_STREA</name>
<keyword evidence="12" id="KW-1185">Reference proteome</keyword>
<comment type="function">
    <text evidence="9">Component of the ubiquinol-cytochrome c oxidoreductase, a multisubunit transmembrane complex that is part of the mitochondrial electron transport chain which drives oxidative phosphorylation.</text>
</comment>
<dbReference type="Gene3D" id="1.10.287.20">
    <property type="entry name" value="Ubiquinol-cytochrome C reductase hinge domain"/>
    <property type="match status" value="1"/>
</dbReference>
<evidence type="ECO:0000313" key="13">
    <source>
        <dbReference type="WBParaSite" id="SPAL_0000751000.1"/>
    </source>
</evidence>
<dbReference type="STRING" id="174720.A0A0N5BNN3"/>
<protein>
    <recommendedName>
        <fullName evidence="9">Cytochrome b-c1 complex subunit 6</fullName>
    </recommendedName>
</protein>
<keyword evidence="6 9" id="KW-0249">Electron transport</keyword>
<dbReference type="Proteomes" id="UP000046392">
    <property type="component" value="Unplaced"/>
</dbReference>
<keyword evidence="5 9" id="KW-0999">Mitochondrion inner membrane</keyword>
<sequence length="70" mass="8276">MSGLEEGVDQLQQYREKCEEQASHFKEILEACNTRVESKERTDETCHEEMMDYIQHLDHCAMPKAFRALK</sequence>
<dbReference type="WBParaSite" id="SPAL_0000751000.1">
    <property type="protein sequence ID" value="SPAL_0000751000.1"/>
    <property type="gene ID" value="SPAL_0000751000"/>
</dbReference>